<dbReference type="InterPro" id="IPR000175">
    <property type="entry name" value="Na/ntran_symport"/>
</dbReference>
<evidence type="ECO:0000256" key="3">
    <source>
        <dbReference type="ARBA" id="ARBA00022475"/>
    </source>
</evidence>
<evidence type="ECO:0000256" key="10">
    <source>
        <dbReference type="ARBA" id="ARBA00023136"/>
    </source>
</evidence>
<dbReference type="EMBL" id="JAHRIO010001146">
    <property type="protein sequence ID" value="MEQ2158738.1"/>
    <property type="molecule type" value="Genomic_DNA"/>
</dbReference>
<keyword evidence="7" id="KW-0769">Symport</keyword>
<evidence type="ECO:0000256" key="4">
    <source>
        <dbReference type="ARBA" id="ARBA00022692"/>
    </source>
</evidence>
<keyword evidence="12" id="KW-0325">Glycoprotein</keyword>
<keyword evidence="9" id="KW-0915">Sodium</keyword>
<dbReference type="PROSITE" id="PS50267">
    <property type="entry name" value="NA_NEUROTRAN_SYMP_3"/>
    <property type="match status" value="1"/>
</dbReference>
<keyword evidence="10 13" id="KW-0472">Membrane</keyword>
<evidence type="ECO:0000256" key="6">
    <source>
        <dbReference type="ARBA" id="ARBA00022775"/>
    </source>
</evidence>
<gene>
    <name evidence="14" type="primary">SLC6A2_1</name>
    <name evidence="14" type="ORF">GOODEAATRI_015472</name>
</gene>
<evidence type="ECO:0000256" key="11">
    <source>
        <dbReference type="ARBA" id="ARBA00023157"/>
    </source>
</evidence>
<keyword evidence="2" id="KW-0813">Transport</keyword>
<dbReference type="PANTHER" id="PTHR11616">
    <property type="entry name" value="SODIUM/CHLORIDE DEPENDENT TRANSPORTER"/>
    <property type="match status" value="1"/>
</dbReference>
<comment type="subcellular location">
    <subcellularLocation>
        <location evidence="1">Cell membrane</location>
        <topology evidence="1">Multi-pass membrane protein</topology>
    </subcellularLocation>
</comment>
<feature type="transmembrane region" description="Helical" evidence="13">
    <location>
        <begin position="147"/>
        <end position="172"/>
    </location>
</feature>
<feature type="non-terminal residue" evidence="14">
    <location>
        <position position="223"/>
    </location>
</feature>
<evidence type="ECO:0000256" key="12">
    <source>
        <dbReference type="ARBA" id="ARBA00023180"/>
    </source>
</evidence>
<dbReference type="Proteomes" id="UP001476798">
    <property type="component" value="Unassembled WGS sequence"/>
</dbReference>
<proteinExistence type="predicted"/>
<evidence type="ECO:0000256" key="2">
    <source>
        <dbReference type="ARBA" id="ARBA00022448"/>
    </source>
</evidence>
<keyword evidence="4 13" id="KW-0812">Transmembrane</keyword>
<evidence type="ECO:0000256" key="9">
    <source>
        <dbReference type="ARBA" id="ARBA00023053"/>
    </source>
</evidence>
<feature type="transmembrane region" description="Helical" evidence="13">
    <location>
        <begin position="65"/>
        <end position="85"/>
    </location>
</feature>
<keyword evidence="3" id="KW-1003">Cell membrane</keyword>
<comment type="caution">
    <text evidence="14">The sequence shown here is derived from an EMBL/GenBank/DDBJ whole genome shotgun (WGS) entry which is preliminary data.</text>
</comment>
<evidence type="ECO:0000256" key="8">
    <source>
        <dbReference type="ARBA" id="ARBA00022989"/>
    </source>
</evidence>
<protein>
    <submittedName>
        <fullName evidence="14">Sodium-dependent noradrenaline transporter</fullName>
    </submittedName>
</protein>
<keyword evidence="15" id="KW-1185">Reference proteome</keyword>
<evidence type="ECO:0000256" key="7">
    <source>
        <dbReference type="ARBA" id="ARBA00022847"/>
    </source>
</evidence>
<keyword evidence="8 13" id="KW-1133">Transmembrane helix</keyword>
<feature type="transmembrane region" description="Helical" evidence="13">
    <location>
        <begin position="192"/>
        <end position="218"/>
    </location>
</feature>
<dbReference type="PANTHER" id="PTHR11616:SF320">
    <property type="entry name" value="SODIUM-DEPENDENT NORADRENALINE TRANSPORTER"/>
    <property type="match status" value="1"/>
</dbReference>
<feature type="transmembrane region" description="Helical" evidence="13">
    <location>
        <begin position="35"/>
        <end position="53"/>
    </location>
</feature>
<keyword evidence="11" id="KW-1015">Disulfide bond</keyword>
<keyword evidence="5" id="KW-0479">Metal-binding</keyword>
<dbReference type="PRINTS" id="PR00176">
    <property type="entry name" value="NANEUSMPORT"/>
</dbReference>
<evidence type="ECO:0000256" key="13">
    <source>
        <dbReference type="SAM" id="Phobius"/>
    </source>
</evidence>
<name>A0ABV0MI05_9TELE</name>
<accession>A0ABV0MI05</accession>
<feature type="transmembrane region" description="Helical" evidence="13">
    <location>
        <begin position="118"/>
        <end position="135"/>
    </location>
</feature>
<evidence type="ECO:0000313" key="15">
    <source>
        <dbReference type="Proteomes" id="UP001476798"/>
    </source>
</evidence>
<sequence>MPSEYHYSVFLDLSLLCRRGVLHLHESRGIQDLGLPRWELTLCLVVVVFILYFSLWKGVKSSGKVVYITATMPYIVLFVLLIRGITLPGSMEGIKAYLNIDFNRLNNLEVWIDAATQIFYSLGAGFGVLIAFSSYNKFNNNCYRDALLTSTVNCVTSFFSGFAIFSVLGYMAKKHNVRVQDVATEGAGLVFIIYPEAIATLPGSTFWAIVFFIMLLTLGIDSS</sequence>
<evidence type="ECO:0000313" key="14">
    <source>
        <dbReference type="EMBL" id="MEQ2158738.1"/>
    </source>
</evidence>
<evidence type="ECO:0000256" key="5">
    <source>
        <dbReference type="ARBA" id="ARBA00022723"/>
    </source>
</evidence>
<reference evidence="14 15" key="1">
    <citation type="submission" date="2021-06" db="EMBL/GenBank/DDBJ databases">
        <authorList>
            <person name="Palmer J.M."/>
        </authorList>
    </citation>
    <scope>NUCLEOTIDE SEQUENCE [LARGE SCALE GENOMIC DNA]</scope>
    <source>
        <strain evidence="14 15">GA_2019</strain>
        <tissue evidence="14">Muscle</tissue>
    </source>
</reference>
<dbReference type="SUPFAM" id="SSF161070">
    <property type="entry name" value="SNF-like"/>
    <property type="match status" value="1"/>
</dbReference>
<evidence type="ECO:0000256" key="1">
    <source>
        <dbReference type="ARBA" id="ARBA00004651"/>
    </source>
</evidence>
<keyword evidence="6" id="KW-0532">Neurotransmitter transport</keyword>
<dbReference type="InterPro" id="IPR037272">
    <property type="entry name" value="SNS_sf"/>
</dbReference>
<dbReference type="Pfam" id="PF00209">
    <property type="entry name" value="SNF"/>
    <property type="match status" value="1"/>
</dbReference>
<organism evidence="14 15">
    <name type="scientific">Goodea atripinnis</name>
    <dbReference type="NCBI Taxonomy" id="208336"/>
    <lineage>
        <taxon>Eukaryota</taxon>
        <taxon>Metazoa</taxon>
        <taxon>Chordata</taxon>
        <taxon>Craniata</taxon>
        <taxon>Vertebrata</taxon>
        <taxon>Euteleostomi</taxon>
        <taxon>Actinopterygii</taxon>
        <taxon>Neopterygii</taxon>
        <taxon>Teleostei</taxon>
        <taxon>Neoteleostei</taxon>
        <taxon>Acanthomorphata</taxon>
        <taxon>Ovalentaria</taxon>
        <taxon>Atherinomorphae</taxon>
        <taxon>Cyprinodontiformes</taxon>
        <taxon>Goodeidae</taxon>
        <taxon>Goodea</taxon>
    </lineage>
</organism>